<dbReference type="InterPro" id="IPR003697">
    <property type="entry name" value="Maf-like"/>
</dbReference>
<evidence type="ECO:0000256" key="1">
    <source>
        <dbReference type="ARBA" id="ARBA00001968"/>
    </source>
</evidence>
<feature type="site" description="Important for substrate specificity" evidence="4">
    <location>
        <position position="167"/>
    </location>
</feature>
<comment type="caution">
    <text evidence="4">Lacks conserved residue(s) required for the propagation of feature annotation.</text>
</comment>
<comment type="function">
    <text evidence="4">Nucleoside triphosphate pyrophosphatase that hydrolyzes dTTP and UTP. May have a dual role in cell division arrest and in preventing the incorporation of modified nucleotides into cellular nucleic acids.</text>
</comment>
<keyword evidence="6" id="KW-1185">Reference proteome</keyword>
<dbReference type="EMBL" id="QGLT01000004">
    <property type="protein sequence ID" value="PXY99725.1"/>
    <property type="molecule type" value="Genomic_DNA"/>
</dbReference>
<evidence type="ECO:0000256" key="2">
    <source>
        <dbReference type="ARBA" id="ARBA00022801"/>
    </source>
</evidence>
<comment type="caution">
    <text evidence="5">The sequence shown here is derived from an EMBL/GenBank/DDBJ whole genome shotgun (WGS) entry which is preliminary data.</text>
</comment>
<dbReference type="PANTHER" id="PTHR43213:SF5">
    <property type="entry name" value="BIFUNCTIONAL DTTP_UTP PYROPHOSPHATASE_METHYLTRANSFERASE PROTEIN-RELATED"/>
    <property type="match status" value="1"/>
</dbReference>
<evidence type="ECO:0000256" key="4">
    <source>
        <dbReference type="HAMAP-Rule" id="MF_00528"/>
    </source>
</evidence>
<protein>
    <recommendedName>
        <fullName evidence="4">dTTP/UTP pyrophosphatase</fullName>
        <shortName evidence="4">dTTPase/UTPase</shortName>
        <ecNumber evidence="4">3.6.1.9</ecNumber>
    </recommendedName>
    <alternativeName>
        <fullName evidence="4">Nucleoside triphosphate pyrophosphatase</fullName>
    </alternativeName>
    <alternativeName>
        <fullName evidence="4">Nucleotide pyrophosphatase</fullName>
        <shortName evidence="4">Nucleotide PPase</shortName>
    </alternativeName>
</protein>
<evidence type="ECO:0000256" key="3">
    <source>
        <dbReference type="ARBA" id="ARBA00023080"/>
    </source>
</evidence>
<keyword evidence="2 4" id="KW-0378">Hydrolase</keyword>
<organism evidence="5 6">
    <name type="scientific">Commensalibacter melissae</name>
    <dbReference type="NCBI Taxonomy" id="2070537"/>
    <lineage>
        <taxon>Bacteria</taxon>
        <taxon>Pseudomonadati</taxon>
        <taxon>Pseudomonadota</taxon>
        <taxon>Alphaproteobacteria</taxon>
        <taxon>Acetobacterales</taxon>
        <taxon>Acetobacteraceae</taxon>
    </lineage>
</organism>
<accession>A0A318N0V8</accession>
<dbReference type="HAMAP" id="MF_00528">
    <property type="entry name" value="Maf"/>
    <property type="match status" value="1"/>
</dbReference>
<feature type="site" description="Important for substrate specificity" evidence="4">
    <location>
        <position position="23"/>
    </location>
</feature>
<dbReference type="GO" id="GO:0009117">
    <property type="term" value="P:nucleotide metabolic process"/>
    <property type="evidence" value="ECO:0007669"/>
    <property type="project" value="UniProtKB-KW"/>
</dbReference>
<dbReference type="Pfam" id="PF02545">
    <property type="entry name" value="Maf"/>
    <property type="match status" value="1"/>
</dbReference>
<dbReference type="InterPro" id="IPR029001">
    <property type="entry name" value="ITPase-like_fam"/>
</dbReference>
<dbReference type="Proteomes" id="UP000247565">
    <property type="component" value="Unassembled WGS sequence"/>
</dbReference>
<dbReference type="NCBIfam" id="TIGR00172">
    <property type="entry name" value="maf"/>
    <property type="match status" value="1"/>
</dbReference>
<dbReference type="PIRSF" id="PIRSF006305">
    <property type="entry name" value="Maf"/>
    <property type="match status" value="1"/>
</dbReference>
<comment type="catalytic activity">
    <reaction evidence="4">
        <text>UTP + H2O = UMP + diphosphate + H(+)</text>
        <dbReference type="Rhea" id="RHEA:29395"/>
        <dbReference type="ChEBI" id="CHEBI:15377"/>
        <dbReference type="ChEBI" id="CHEBI:15378"/>
        <dbReference type="ChEBI" id="CHEBI:33019"/>
        <dbReference type="ChEBI" id="CHEBI:46398"/>
        <dbReference type="ChEBI" id="CHEBI:57865"/>
        <dbReference type="EC" id="3.6.1.9"/>
    </reaction>
</comment>
<dbReference type="OrthoDB" id="9807767at2"/>
<feature type="site" description="Important for substrate specificity" evidence="4">
    <location>
        <position position="83"/>
    </location>
</feature>
<reference evidence="5 6" key="1">
    <citation type="submission" date="2018-05" db="EMBL/GenBank/DDBJ databases">
        <title>Reference genomes for bee gut microbiota database.</title>
        <authorList>
            <person name="Ellegaard K.M."/>
        </authorList>
    </citation>
    <scope>NUCLEOTIDE SEQUENCE [LARGE SCALE GENOMIC DNA]</scope>
    <source>
        <strain evidence="5 6">ESL0284</strain>
    </source>
</reference>
<dbReference type="RefSeq" id="WP_110439345.1">
    <property type="nucleotide sequence ID" value="NZ_CP046393.1"/>
</dbReference>
<dbReference type="Gene3D" id="3.90.950.10">
    <property type="match status" value="1"/>
</dbReference>
<comment type="cofactor">
    <cofactor evidence="1 4">
        <name>a divalent metal cation</name>
        <dbReference type="ChEBI" id="CHEBI:60240"/>
    </cofactor>
</comment>
<keyword evidence="3 4" id="KW-0546">Nucleotide metabolism</keyword>
<dbReference type="SUPFAM" id="SSF52972">
    <property type="entry name" value="ITPase-like"/>
    <property type="match status" value="1"/>
</dbReference>
<comment type="subcellular location">
    <subcellularLocation>
        <location evidence="4">Cytoplasm</location>
    </subcellularLocation>
</comment>
<dbReference type="PANTHER" id="PTHR43213">
    <property type="entry name" value="BIFUNCTIONAL DTTP/UTP PYROPHOSPHATASE/METHYLTRANSFERASE PROTEIN-RELATED"/>
    <property type="match status" value="1"/>
</dbReference>
<keyword evidence="4" id="KW-0963">Cytoplasm</keyword>
<feature type="active site" description="Proton acceptor" evidence="4">
    <location>
        <position position="82"/>
    </location>
</feature>
<proteinExistence type="inferred from homology"/>
<comment type="similarity">
    <text evidence="4">Belongs to the Maf family. YhdE subfamily.</text>
</comment>
<dbReference type="CDD" id="cd00555">
    <property type="entry name" value="Maf"/>
    <property type="match status" value="1"/>
</dbReference>
<comment type="catalytic activity">
    <reaction evidence="4">
        <text>dTTP + H2O = dTMP + diphosphate + H(+)</text>
        <dbReference type="Rhea" id="RHEA:28534"/>
        <dbReference type="ChEBI" id="CHEBI:15377"/>
        <dbReference type="ChEBI" id="CHEBI:15378"/>
        <dbReference type="ChEBI" id="CHEBI:33019"/>
        <dbReference type="ChEBI" id="CHEBI:37568"/>
        <dbReference type="ChEBI" id="CHEBI:63528"/>
        <dbReference type="EC" id="3.6.1.9"/>
    </reaction>
</comment>
<gene>
    <name evidence="5" type="primary">maf</name>
    <name evidence="5" type="ORF">DK869_07205</name>
</gene>
<dbReference type="AlphaFoldDB" id="A0A318N0V8"/>
<dbReference type="GO" id="GO:0005737">
    <property type="term" value="C:cytoplasm"/>
    <property type="evidence" value="ECO:0007669"/>
    <property type="project" value="UniProtKB-SubCell"/>
</dbReference>
<evidence type="ECO:0000313" key="6">
    <source>
        <dbReference type="Proteomes" id="UP000247565"/>
    </source>
</evidence>
<sequence>MHHSSFLLENSDFPITLASASPRRLQLLEQIGINPEKIVHPRINETPQKKELPRQYVQRLAQEKLSAGRELSLESPMILAADTVAAAGRRILNKTKDVKIAEKQLRLLSGRRHRVYTAVILYNAKTQRISSRLVCTIVHFSRLTDKQLFSYLETDEWKDKAGSYAIQGYAASFIKSINGSYSNVVGLPLFETAQLIRGQGLIP</sequence>
<name>A0A318N0V8_9PROT</name>
<dbReference type="GO" id="GO:0036218">
    <property type="term" value="F:dTTP diphosphatase activity"/>
    <property type="evidence" value="ECO:0007669"/>
    <property type="project" value="RHEA"/>
</dbReference>
<evidence type="ECO:0000313" key="5">
    <source>
        <dbReference type="EMBL" id="PXY99725.1"/>
    </source>
</evidence>
<dbReference type="GO" id="GO:0036221">
    <property type="term" value="F:UTP diphosphatase activity"/>
    <property type="evidence" value="ECO:0007669"/>
    <property type="project" value="RHEA"/>
</dbReference>
<dbReference type="EC" id="3.6.1.9" evidence="4"/>